<keyword evidence="2" id="KW-0472">Membrane</keyword>
<proteinExistence type="predicted"/>
<gene>
    <name evidence="4" type="ORF">A6X21_02420</name>
</gene>
<evidence type="ECO:0000313" key="5">
    <source>
        <dbReference type="Proteomes" id="UP000094828"/>
    </source>
</evidence>
<dbReference type="InterPro" id="IPR011322">
    <property type="entry name" value="N-reg_PII-like_a/b"/>
</dbReference>
<dbReference type="EMBL" id="LYDR01000030">
    <property type="protein sequence ID" value="ODA36003.1"/>
    <property type="molecule type" value="Genomic_DNA"/>
</dbReference>
<dbReference type="SUPFAM" id="SSF54913">
    <property type="entry name" value="GlnB-like"/>
    <property type="match status" value="1"/>
</dbReference>
<feature type="domain" description="DUF2007" evidence="3">
    <location>
        <begin position="13"/>
        <end position="71"/>
    </location>
</feature>
<evidence type="ECO:0000256" key="2">
    <source>
        <dbReference type="SAM" id="Phobius"/>
    </source>
</evidence>
<evidence type="ECO:0000313" key="4">
    <source>
        <dbReference type="EMBL" id="ODA36003.1"/>
    </source>
</evidence>
<name>A0A1C3ERZ0_9PLAN</name>
<keyword evidence="5" id="KW-1185">Reference proteome</keyword>
<dbReference type="AlphaFoldDB" id="A0A1C3ERZ0"/>
<dbReference type="RefSeq" id="WP_068845810.1">
    <property type="nucleotide sequence ID" value="NZ_LYDR01000030.1"/>
</dbReference>
<feature type="region of interest" description="Disordered" evidence="1">
    <location>
        <begin position="82"/>
        <end position="102"/>
    </location>
</feature>
<dbReference type="Pfam" id="PF09413">
    <property type="entry name" value="DUF2007"/>
    <property type="match status" value="1"/>
</dbReference>
<dbReference type="Proteomes" id="UP000094828">
    <property type="component" value="Unassembled WGS sequence"/>
</dbReference>
<evidence type="ECO:0000256" key="1">
    <source>
        <dbReference type="SAM" id="MobiDB-lite"/>
    </source>
</evidence>
<feature type="transmembrane region" description="Helical" evidence="2">
    <location>
        <begin position="175"/>
        <end position="199"/>
    </location>
</feature>
<reference evidence="4 5" key="1">
    <citation type="submission" date="2016-05" db="EMBL/GenBank/DDBJ databases">
        <title>Genomic and physiological characterization of Planctopirus sp. isolated from fresh water lake.</title>
        <authorList>
            <person name="Subhash Y."/>
            <person name="Ramana C."/>
        </authorList>
    </citation>
    <scope>NUCLEOTIDE SEQUENCE [LARGE SCALE GENOMIC DNA]</scope>
    <source>
        <strain evidence="4 5">JC280</strain>
    </source>
</reference>
<keyword evidence="2" id="KW-0812">Transmembrane</keyword>
<accession>A0A1C3ERZ0</accession>
<dbReference type="Gene3D" id="3.30.70.790">
    <property type="entry name" value="UreE, C-terminal domain"/>
    <property type="match status" value="1"/>
</dbReference>
<keyword evidence="2" id="KW-1133">Transmembrane helix</keyword>
<dbReference type="InterPro" id="IPR018551">
    <property type="entry name" value="DUF2007"/>
</dbReference>
<evidence type="ECO:0000259" key="3">
    <source>
        <dbReference type="Pfam" id="PF09413"/>
    </source>
</evidence>
<organism evidence="4 5">
    <name type="scientific">Planctopirus hydrillae</name>
    <dbReference type="NCBI Taxonomy" id="1841610"/>
    <lineage>
        <taxon>Bacteria</taxon>
        <taxon>Pseudomonadati</taxon>
        <taxon>Planctomycetota</taxon>
        <taxon>Planctomycetia</taxon>
        <taxon>Planctomycetales</taxon>
        <taxon>Planctomycetaceae</taxon>
        <taxon>Planctopirus</taxon>
    </lineage>
</organism>
<feature type="transmembrane region" description="Helical" evidence="2">
    <location>
        <begin position="133"/>
        <end position="155"/>
    </location>
</feature>
<dbReference type="OrthoDB" id="286860at2"/>
<protein>
    <recommendedName>
        <fullName evidence="3">DUF2007 domain-containing protein</fullName>
    </recommendedName>
</protein>
<comment type="caution">
    <text evidence="4">The sequence shown here is derived from an EMBL/GenBank/DDBJ whole genome shotgun (WGS) entry which is preliminary data.</text>
</comment>
<feature type="compositionally biased region" description="Acidic residues" evidence="1">
    <location>
        <begin position="92"/>
        <end position="102"/>
    </location>
</feature>
<dbReference type="STRING" id="1841610.A6X21_02420"/>
<sequence>MSHDLVTLRVFWNEVEANIAASILRSENIKVYLSGGEIASMNWTLANAIGGIRLQVAEQDAERSEELLEAAVSEDAENLQARTNETIPDNADVADDHESDWEEDELSDEYQLSDDAARRYEETLSLREQKAGYALRSATIGLLFVPLQFYTAYLIHDVYTLEGQLRPRYVRYTWIAFLFAAPCLMFMGIMFAQLLGAFLDTSLAD</sequence>